<feature type="region of interest" description="Disordered" evidence="1">
    <location>
        <begin position="40"/>
        <end position="83"/>
    </location>
</feature>
<dbReference type="SUPFAM" id="SSF101690">
    <property type="entry name" value="PAZ domain"/>
    <property type="match status" value="1"/>
</dbReference>
<dbReference type="InterPro" id="IPR036397">
    <property type="entry name" value="RNaseH_sf"/>
</dbReference>
<sequence>MRGLAYQLFSDYKPPTPEEEEAELRELMRLDAKYGHLPLFNGPLPRTNASRATSTSSVSTLERGNGSTLVEDSGAGSNTEDGLLSYEHDSEVDTKSLSSLKLQDLDLQHALANPLPIRDSLHPRIAPANRQGFQTVALGTNMYRIRIAREQWVFRYDIGVELVIKDGERGEKVISLNRGVRDDSETIRRSEIIRAALRVALEAYSIMRQSAAGVFDGQNILFTNEDIEAALKPHHGTLTLALADMPPEVRELFYSRDTAELRVTIRPTMTGDQRFRIGDIEDKVKDGKLGDVDRPLRQFYELLTNEAAAAKNDYMFFGSGRGYLTDPKYSTAIKYGQERKPGFNKGTCFVDGMSGEDRLITALVIDAKLGNFYRHEPLINMVTALCERRSPDEVTWNEKSLKLVHRQLKGIRLQTKDANKRSFVCQGLEIQELKFKTIMDCTARVHGSNIEVPLADRFKEQGILIRHMNWPVVVEKRMQGPDFYYPIEQLVVCPNQRVPLAKALENPERAWPPTQRVAMINNHLNALNLGRNNEIFAKFGVTIDTTPLQTTGFRRSAPKIEYGNNLAAPTDASKATWRSGHAKYKEGANIDMLVVIWNGSDGSGPPNSRVPPDVVFDALKNFLAVLKTSTTKKGMSIRQIEFIKEPTNLNAEMTQGNIFEKARAERKTRGPDAKIIVLYVDPAENKTHGELKYLESKYQIVTQHLALQVVQKSTRGGAATMENILAKLNMKAAGLNHVVAPEAFASSLWLGSTLIFGYDVCHPTRQTVAERALGIAADTPSVVGFSHNASRNRNLFVGDFAYQEPGERVEDSVLNERMKWMLRHWLQHRGPELPEQILVFRDGVSEGQYDMVVRNELSALEEACDEHKPGYRPRFAVTVVTKRHHKRFFRNGPRGVENPEALTVVDQDVGTAKASQYTLVHSDIPEITQDSLQSLVMALCFEHQICPMPISIPEPVYQSDEWAERGDALIKVYKDNFRLPRKGDSSNRGDDKRQPVDWAEMTKRLSYMNRPLDGRRTNA</sequence>
<dbReference type="EMBL" id="CATQJA010002709">
    <property type="protein sequence ID" value="CAJ0586953.1"/>
    <property type="molecule type" value="Genomic_DNA"/>
</dbReference>
<feature type="non-terminal residue" evidence="3">
    <location>
        <position position="1019"/>
    </location>
</feature>
<organism evidence="3 4">
    <name type="scientific">Mesorhabditis spiculigera</name>
    <dbReference type="NCBI Taxonomy" id="96644"/>
    <lineage>
        <taxon>Eukaryota</taxon>
        <taxon>Metazoa</taxon>
        <taxon>Ecdysozoa</taxon>
        <taxon>Nematoda</taxon>
        <taxon>Chromadorea</taxon>
        <taxon>Rhabditida</taxon>
        <taxon>Rhabditina</taxon>
        <taxon>Rhabditomorpha</taxon>
        <taxon>Rhabditoidea</taxon>
        <taxon>Rhabditidae</taxon>
        <taxon>Mesorhabditinae</taxon>
        <taxon>Mesorhabditis</taxon>
    </lineage>
</organism>
<gene>
    <name evidence="3" type="ORF">MSPICULIGERA_LOCUS24933</name>
</gene>
<dbReference type="Gene3D" id="3.30.420.10">
    <property type="entry name" value="Ribonuclease H-like superfamily/Ribonuclease H"/>
    <property type="match status" value="1"/>
</dbReference>
<evidence type="ECO:0000313" key="4">
    <source>
        <dbReference type="Proteomes" id="UP001177023"/>
    </source>
</evidence>
<dbReference type="GO" id="GO:0003676">
    <property type="term" value="F:nucleic acid binding"/>
    <property type="evidence" value="ECO:0007669"/>
    <property type="project" value="InterPro"/>
</dbReference>
<dbReference type="PROSITE" id="PS50822">
    <property type="entry name" value="PIWI"/>
    <property type="match status" value="1"/>
</dbReference>
<dbReference type="Gene3D" id="3.40.50.2300">
    <property type="match status" value="1"/>
</dbReference>
<comment type="caution">
    <text evidence="3">The sequence shown here is derived from an EMBL/GenBank/DDBJ whole genome shotgun (WGS) entry which is preliminary data.</text>
</comment>
<dbReference type="Gene3D" id="2.170.260.10">
    <property type="entry name" value="paz domain"/>
    <property type="match status" value="1"/>
</dbReference>
<feature type="compositionally biased region" description="Low complexity" evidence="1">
    <location>
        <begin position="46"/>
        <end position="60"/>
    </location>
</feature>
<name>A0AA36GG36_9BILA</name>
<dbReference type="SUPFAM" id="SSF53098">
    <property type="entry name" value="Ribonuclease H-like"/>
    <property type="match status" value="1"/>
</dbReference>
<dbReference type="Pfam" id="PF02171">
    <property type="entry name" value="Piwi"/>
    <property type="match status" value="1"/>
</dbReference>
<dbReference type="InterPro" id="IPR036085">
    <property type="entry name" value="PAZ_dom_sf"/>
</dbReference>
<dbReference type="SMART" id="SM00950">
    <property type="entry name" value="Piwi"/>
    <property type="match status" value="1"/>
</dbReference>
<dbReference type="PANTHER" id="PTHR22891">
    <property type="entry name" value="EUKARYOTIC TRANSLATION INITIATION FACTOR 2C"/>
    <property type="match status" value="1"/>
</dbReference>
<dbReference type="InterPro" id="IPR003165">
    <property type="entry name" value="Piwi"/>
</dbReference>
<evidence type="ECO:0000313" key="3">
    <source>
        <dbReference type="EMBL" id="CAJ0586953.1"/>
    </source>
</evidence>
<evidence type="ECO:0000259" key="2">
    <source>
        <dbReference type="PROSITE" id="PS50822"/>
    </source>
</evidence>
<dbReference type="Proteomes" id="UP001177023">
    <property type="component" value="Unassembled WGS sequence"/>
</dbReference>
<dbReference type="InterPro" id="IPR012337">
    <property type="entry name" value="RNaseH-like_sf"/>
</dbReference>
<feature type="region of interest" description="Disordered" evidence="1">
    <location>
        <begin position="980"/>
        <end position="1000"/>
    </location>
</feature>
<reference evidence="3" key="1">
    <citation type="submission" date="2023-06" db="EMBL/GenBank/DDBJ databases">
        <authorList>
            <person name="Delattre M."/>
        </authorList>
    </citation>
    <scope>NUCLEOTIDE SEQUENCE</scope>
    <source>
        <strain evidence="3">AF72</strain>
    </source>
</reference>
<feature type="domain" description="Piwi" evidence="2">
    <location>
        <begin position="674"/>
        <end position="971"/>
    </location>
</feature>
<proteinExistence type="predicted"/>
<feature type="compositionally biased region" description="Polar residues" evidence="1">
    <location>
        <begin position="65"/>
        <end position="80"/>
    </location>
</feature>
<evidence type="ECO:0000256" key="1">
    <source>
        <dbReference type="SAM" id="MobiDB-lite"/>
    </source>
</evidence>
<protein>
    <recommendedName>
        <fullName evidence="2">Piwi domain-containing protein</fullName>
    </recommendedName>
</protein>
<keyword evidence="4" id="KW-1185">Reference proteome</keyword>
<accession>A0AA36GG36</accession>
<dbReference type="AlphaFoldDB" id="A0AA36GG36"/>